<dbReference type="RefSeq" id="WP_310577296.1">
    <property type="nucleotide sequence ID" value="NZ_JAVKPK010000114.1"/>
</dbReference>
<keyword evidence="7" id="KW-1185">Reference proteome</keyword>
<comment type="caution">
    <text evidence="6">The sequence shown here is derived from an EMBL/GenBank/DDBJ whole genome shotgun (WGS) entry which is preliminary data.</text>
</comment>
<dbReference type="PANTHER" id="PTHR11228">
    <property type="entry name" value="RADICAL SAM DOMAIN PROTEIN"/>
    <property type="match status" value="1"/>
</dbReference>
<name>A0ABU2D5L6_9EURY</name>
<dbReference type="Gene3D" id="3.20.20.70">
    <property type="entry name" value="Aldolase class I"/>
    <property type="match status" value="1"/>
</dbReference>
<evidence type="ECO:0000256" key="2">
    <source>
        <dbReference type="ARBA" id="ARBA00022723"/>
    </source>
</evidence>
<dbReference type="SUPFAM" id="SSF102114">
    <property type="entry name" value="Radical SAM enzymes"/>
    <property type="match status" value="1"/>
</dbReference>
<dbReference type="CDD" id="cd21109">
    <property type="entry name" value="SPASM"/>
    <property type="match status" value="1"/>
</dbReference>
<keyword evidence="2" id="KW-0479">Metal-binding</keyword>
<dbReference type="Pfam" id="PF04055">
    <property type="entry name" value="Radical_SAM"/>
    <property type="match status" value="1"/>
</dbReference>
<dbReference type="InterPro" id="IPR007197">
    <property type="entry name" value="rSAM"/>
</dbReference>
<dbReference type="InterPro" id="IPR058240">
    <property type="entry name" value="rSAM_sf"/>
</dbReference>
<keyword evidence="1" id="KW-0949">S-adenosyl-L-methionine</keyword>
<accession>A0ABU2D5L6</accession>
<dbReference type="Proteomes" id="UP001246244">
    <property type="component" value="Unassembled WGS sequence"/>
</dbReference>
<evidence type="ECO:0000313" key="7">
    <source>
        <dbReference type="Proteomes" id="UP001246244"/>
    </source>
</evidence>
<dbReference type="EMBL" id="JAVKPK010000114">
    <property type="protein sequence ID" value="MDR7667268.1"/>
    <property type="molecule type" value="Genomic_DNA"/>
</dbReference>
<dbReference type="SFLD" id="SFLDS00029">
    <property type="entry name" value="Radical_SAM"/>
    <property type="match status" value="1"/>
</dbReference>
<dbReference type="PANTHER" id="PTHR11228:SF34">
    <property type="entry name" value="TUNGSTEN-CONTAINING ALDEHYDE FERREDOXIN OXIDOREDUCTASE COFACTOR MODIFYING PROTEIN"/>
    <property type="match status" value="1"/>
</dbReference>
<evidence type="ECO:0000259" key="5">
    <source>
        <dbReference type="PROSITE" id="PS51918"/>
    </source>
</evidence>
<gene>
    <name evidence="6" type="ORF">RG963_16095</name>
</gene>
<dbReference type="InterPro" id="IPR023885">
    <property type="entry name" value="4Fe4S-binding_SPASM_dom"/>
</dbReference>
<dbReference type="Pfam" id="PF13186">
    <property type="entry name" value="SPASM"/>
    <property type="match status" value="1"/>
</dbReference>
<evidence type="ECO:0000313" key="6">
    <source>
        <dbReference type="EMBL" id="MDR7667268.1"/>
    </source>
</evidence>
<organism evidence="6 7">
    <name type="scientific">Methanosarcina baikalica</name>
    <dbReference type="NCBI Taxonomy" id="3073890"/>
    <lineage>
        <taxon>Archaea</taxon>
        <taxon>Methanobacteriati</taxon>
        <taxon>Methanobacteriota</taxon>
        <taxon>Stenosarchaea group</taxon>
        <taxon>Methanomicrobia</taxon>
        <taxon>Methanosarcinales</taxon>
        <taxon>Methanosarcinaceae</taxon>
        <taxon>Methanosarcina</taxon>
    </lineage>
</organism>
<dbReference type="InterPro" id="IPR050377">
    <property type="entry name" value="Radical_SAM_PqqE_MftC-like"/>
</dbReference>
<keyword evidence="3" id="KW-0408">Iron</keyword>
<dbReference type="CDD" id="cd01335">
    <property type="entry name" value="Radical_SAM"/>
    <property type="match status" value="1"/>
</dbReference>
<dbReference type="SFLD" id="SFLDG01067">
    <property type="entry name" value="SPASM/twitch_domain_containing"/>
    <property type="match status" value="1"/>
</dbReference>
<reference evidence="7" key="1">
    <citation type="submission" date="2023-07" db="EMBL/GenBank/DDBJ databases">
        <title>Whole-genome sequencing of a new Methanosarcina sp. Z-7115.</title>
        <authorList>
            <person name="Zhilina T.N."/>
            <person name="Merkel A.Y."/>
        </authorList>
    </citation>
    <scope>NUCLEOTIDE SEQUENCE [LARGE SCALE GENOMIC DNA]</scope>
    <source>
        <strain evidence="7">Z-7115</strain>
    </source>
</reference>
<keyword evidence="4" id="KW-0411">Iron-sulfur</keyword>
<evidence type="ECO:0000256" key="4">
    <source>
        <dbReference type="ARBA" id="ARBA00023014"/>
    </source>
</evidence>
<evidence type="ECO:0000256" key="1">
    <source>
        <dbReference type="ARBA" id="ARBA00022691"/>
    </source>
</evidence>
<dbReference type="SFLD" id="SFLDG01386">
    <property type="entry name" value="main_SPASM_domain-containing"/>
    <property type="match status" value="1"/>
</dbReference>
<dbReference type="InterPro" id="IPR013785">
    <property type="entry name" value="Aldolase_TIM"/>
</dbReference>
<sequence>MYGAREAHEARNSNRLLAIRLETNKSCNLRCRYCYAQSGEDSAKIAGFNVLKRIVSEAKELGIRSVVVIGGGEPTLHPNFRDLIAYIDSLGIIPMIFSNTVLMTEELAGFLYEHNASVMGKLDSLKPEIQDYLAGRKGAFEDIKKGLENLLNAGFSKPVAPGELRLGVSFVSNKMNLEEIEEIWHFCRQKNIFPNMEILTPTGRANDELEDKLLTAGEIKEYKLKLLEIDRKYYGYDWLPYTPITASGCLQHLYSLYINIEGNVRPCAPTKLDEHPALRIEGEYPYNVNKMTLREIYGSDLFTYVRNIDKVLEGRCGNCEHMEECIGCRGYAYSVGVNNGVGPLEALRMECQQCFK</sequence>
<evidence type="ECO:0000256" key="3">
    <source>
        <dbReference type="ARBA" id="ARBA00023004"/>
    </source>
</evidence>
<proteinExistence type="predicted"/>
<protein>
    <submittedName>
        <fullName evidence="6">Radical SAM protein</fullName>
    </submittedName>
</protein>
<dbReference type="PROSITE" id="PS51918">
    <property type="entry name" value="RADICAL_SAM"/>
    <property type="match status" value="1"/>
</dbReference>
<feature type="domain" description="Radical SAM core" evidence="5">
    <location>
        <begin position="11"/>
        <end position="237"/>
    </location>
</feature>